<keyword evidence="4" id="KW-1185">Reference proteome</keyword>
<gene>
    <name evidence="3" type="ORF">GCM10010448_30850</name>
</gene>
<feature type="domain" description="Thioredoxin-like fold" evidence="2">
    <location>
        <begin position="27"/>
        <end position="105"/>
    </location>
</feature>
<evidence type="ECO:0000313" key="4">
    <source>
        <dbReference type="Proteomes" id="UP001501532"/>
    </source>
</evidence>
<dbReference type="Pfam" id="PF13462">
    <property type="entry name" value="Thioredoxin_4"/>
    <property type="match status" value="1"/>
</dbReference>
<dbReference type="RefSeq" id="WP_234516602.1">
    <property type="nucleotide sequence ID" value="NZ_BAAAUF010000020.1"/>
</dbReference>
<dbReference type="Gene3D" id="3.40.30.10">
    <property type="entry name" value="Glutaredoxin"/>
    <property type="match status" value="1"/>
</dbReference>
<dbReference type="Proteomes" id="UP001501532">
    <property type="component" value="Unassembled WGS sequence"/>
</dbReference>
<comment type="caution">
    <text evidence="3">The sequence shown here is derived from an EMBL/GenBank/DDBJ whole genome shotgun (WGS) entry which is preliminary data.</text>
</comment>
<accession>A0ABP6LMV5</accession>
<evidence type="ECO:0000313" key="3">
    <source>
        <dbReference type="EMBL" id="GAA3045766.1"/>
    </source>
</evidence>
<feature type="region of interest" description="Disordered" evidence="1">
    <location>
        <begin position="1"/>
        <end position="23"/>
    </location>
</feature>
<organism evidence="3 4">
    <name type="scientific">Streptomyces glomeratus</name>
    <dbReference type="NCBI Taxonomy" id="284452"/>
    <lineage>
        <taxon>Bacteria</taxon>
        <taxon>Bacillati</taxon>
        <taxon>Actinomycetota</taxon>
        <taxon>Actinomycetes</taxon>
        <taxon>Kitasatosporales</taxon>
        <taxon>Streptomycetaceae</taxon>
        <taxon>Streptomyces</taxon>
    </lineage>
</organism>
<reference evidence="4" key="1">
    <citation type="journal article" date="2019" name="Int. J. Syst. Evol. Microbiol.">
        <title>The Global Catalogue of Microorganisms (GCM) 10K type strain sequencing project: providing services to taxonomists for standard genome sequencing and annotation.</title>
        <authorList>
            <consortium name="The Broad Institute Genomics Platform"/>
            <consortium name="The Broad Institute Genome Sequencing Center for Infectious Disease"/>
            <person name="Wu L."/>
            <person name="Ma J."/>
        </authorList>
    </citation>
    <scope>NUCLEOTIDE SEQUENCE [LARGE SCALE GENOMIC DNA]</scope>
    <source>
        <strain evidence="4">JCM 9091</strain>
    </source>
</reference>
<protein>
    <recommendedName>
        <fullName evidence="2">Thioredoxin-like fold domain-containing protein</fullName>
    </recommendedName>
</protein>
<name>A0ABP6LMV5_9ACTN</name>
<dbReference type="EMBL" id="BAAAUF010000020">
    <property type="protein sequence ID" value="GAA3045766.1"/>
    <property type="molecule type" value="Genomic_DNA"/>
</dbReference>
<evidence type="ECO:0000259" key="2">
    <source>
        <dbReference type="Pfam" id="PF13462"/>
    </source>
</evidence>
<dbReference type="SUPFAM" id="SSF52833">
    <property type="entry name" value="Thioredoxin-like"/>
    <property type="match status" value="1"/>
</dbReference>
<dbReference type="InterPro" id="IPR012336">
    <property type="entry name" value="Thioredoxin-like_fold"/>
</dbReference>
<proteinExistence type="predicted"/>
<sequence>MNARAPLRPVRLPEDTNEDGDGVVVGDGPVALDAYIDFQCPYCRMFTESSGPVLDGLVADGLIRVICHPVAMLDQMSTDGYTTRAAAASGAADGGRFAAYHDALLASQPPRAVPDSLGRT</sequence>
<evidence type="ECO:0000256" key="1">
    <source>
        <dbReference type="SAM" id="MobiDB-lite"/>
    </source>
</evidence>
<dbReference type="InterPro" id="IPR036249">
    <property type="entry name" value="Thioredoxin-like_sf"/>
</dbReference>